<feature type="region of interest" description="Disordered" evidence="2">
    <location>
        <begin position="305"/>
        <end position="369"/>
    </location>
</feature>
<dbReference type="Proteomes" id="UP000318017">
    <property type="component" value="Chromosome"/>
</dbReference>
<proteinExistence type="predicted"/>
<evidence type="ECO:0000313" key="3">
    <source>
        <dbReference type="EMBL" id="QDV27884.1"/>
    </source>
</evidence>
<feature type="compositionally biased region" description="Low complexity" evidence="2">
    <location>
        <begin position="511"/>
        <end position="539"/>
    </location>
</feature>
<feature type="compositionally biased region" description="Low complexity" evidence="2">
    <location>
        <begin position="354"/>
        <end position="366"/>
    </location>
</feature>
<dbReference type="KEGG" id="ahel:Q31a_62770"/>
<evidence type="ECO:0000256" key="1">
    <source>
        <dbReference type="SAM" id="Coils"/>
    </source>
</evidence>
<evidence type="ECO:0000256" key="2">
    <source>
        <dbReference type="SAM" id="MobiDB-lite"/>
    </source>
</evidence>
<protein>
    <recommendedName>
        <fullName evidence="5">IncA protein</fullName>
    </recommendedName>
</protein>
<dbReference type="OrthoDB" id="233190at2"/>
<feature type="coiled-coil region" evidence="1">
    <location>
        <begin position="41"/>
        <end position="149"/>
    </location>
</feature>
<keyword evidence="1" id="KW-0175">Coiled coil</keyword>
<evidence type="ECO:0000313" key="4">
    <source>
        <dbReference type="Proteomes" id="UP000318017"/>
    </source>
</evidence>
<feature type="region of interest" description="Disordered" evidence="2">
    <location>
        <begin position="436"/>
        <end position="573"/>
    </location>
</feature>
<evidence type="ECO:0008006" key="5">
    <source>
        <dbReference type="Google" id="ProtNLM"/>
    </source>
</evidence>
<feature type="compositionally biased region" description="Low complexity" evidence="2">
    <location>
        <begin position="477"/>
        <end position="487"/>
    </location>
</feature>
<gene>
    <name evidence="3" type="ORF">Q31a_62770</name>
</gene>
<keyword evidence="4" id="KW-1185">Reference proteome</keyword>
<dbReference type="AlphaFoldDB" id="A0A518GH26"/>
<dbReference type="RefSeq" id="WP_145085972.1">
    <property type="nucleotide sequence ID" value="NZ_CP036298.1"/>
</dbReference>
<name>A0A518GH26_9BACT</name>
<feature type="compositionally biased region" description="Low complexity" evidence="2">
    <location>
        <begin position="446"/>
        <end position="470"/>
    </location>
</feature>
<dbReference type="EMBL" id="CP036298">
    <property type="protein sequence ID" value="QDV27884.1"/>
    <property type="molecule type" value="Genomic_DNA"/>
</dbReference>
<feature type="compositionally biased region" description="Low complexity" evidence="2">
    <location>
        <begin position="310"/>
        <end position="330"/>
    </location>
</feature>
<reference evidence="3 4" key="1">
    <citation type="submission" date="2019-02" db="EMBL/GenBank/DDBJ databases">
        <title>Deep-cultivation of Planctomycetes and their phenomic and genomic characterization uncovers novel biology.</title>
        <authorList>
            <person name="Wiegand S."/>
            <person name="Jogler M."/>
            <person name="Boedeker C."/>
            <person name="Pinto D."/>
            <person name="Vollmers J."/>
            <person name="Rivas-Marin E."/>
            <person name="Kohn T."/>
            <person name="Peeters S.H."/>
            <person name="Heuer A."/>
            <person name="Rast P."/>
            <person name="Oberbeckmann S."/>
            <person name="Bunk B."/>
            <person name="Jeske O."/>
            <person name="Meyerdierks A."/>
            <person name="Storesund J.E."/>
            <person name="Kallscheuer N."/>
            <person name="Luecker S."/>
            <person name="Lage O.M."/>
            <person name="Pohl T."/>
            <person name="Merkel B.J."/>
            <person name="Hornburger P."/>
            <person name="Mueller R.-W."/>
            <person name="Bruemmer F."/>
            <person name="Labrenz M."/>
            <person name="Spormann A.M."/>
            <person name="Op den Camp H."/>
            <person name="Overmann J."/>
            <person name="Amann R."/>
            <person name="Jetten M.S.M."/>
            <person name="Mascher T."/>
            <person name="Medema M.H."/>
            <person name="Devos D.P."/>
            <person name="Kaster A.-K."/>
            <person name="Ovreas L."/>
            <person name="Rohde M."/>
            <person name="Galperin M.Y."/>
            <person name="Jogler C."/>
        </authorList>
    </citation>
    <scope>NUCLEOTIDE SEQUENCE [LARGE SCALE GENOMIC DNA]</scope>
    <source>
        <strain evidence="3 4">Q31a</strain>
    </source>
</reference>
<sequence>MSSARRQRDSVAPSLFPFLAVLLCTMGALVLILMLIVAGAQASATQVITEQQEQVEEIESQITLARRAFEKQLSGGRIELEKKRLHLQHLENHIQELLEELAHLQRTAELMDEESQEEQAEQESITQAITELEKQLADAHKKLEQKLDKPDGDKPIFAIIPYDGPNGTHRRPIYLECTEQGLIIQPEGLLVSVDDLQPPYGPGNPLDAALRTIRSTYVPENHAVTSTAYPLLVVRPSGIRTYSLARSAMNAWDDQFGYELVDEELELVFPAGEPGLRAKIASAIELARERQAALVMAMPRKFRQQYRDNSSGSSGSASSGSGSSDPMSSGYQGGLPTGDSREGAPGERGGYALNGSNSASGQNSSAGGSGGYGFAQSEIGTASENRNDGVVTEASLFAANHSGDTADYSGNSAAGVAAGQGASSFFGDNQYSGVGQTGQDLLNQPAGASAAGGQTGNSSAGAAGQSTAAAGTGGGSSAQSTSSGGNQVALPSFGMRTSSTGAPGGQPPTGPSSTDEATASGGSYSGGSSSPTNGPTSGSNPPPTAGGQGSSSSRPVAAHRGRDWAWSQGPPTQTPVVRNIRVVCYEDRWVILADPSSGSSETSISMDSSPQQRAESLAKLIQKRVEGWGIALTSGYWKPVLVVDVAPNADWRFEQLTRLFEGSGLDVRRAP</sequence>
<accession>A0A518GH26</accession>
<organism evidence="3 4">
    <name type="scientific">Aureliella helgolandensis</name>
    <dbReference type="NCBI Taxonomy" id="2527968"/>
    <lineage>
        <taxon>Bacteria</taxon>
        <taxon>Pseudomonadati</taxon>
        <taxon>Planctomycetota</taxon>
        <taxon>Planctomycetia</taxon>
        <taxon>Pirellulales</taxon>
        <taxon>Pirellulaceae</taxon>
        <taxon>Aureliella</taxon>
    </lineage>
</organism>